<name>A0A7X0J9X2_9SPHN</name>
<sequence>MTLVDWAAVWGAVVATAVGLKDIIKAVRDRASIEVGAGLAFVALGAEEPVYGTRIDTEHGPKEAFVSLDIVNLGARAAQIVSVFVGDVEGRLHQITSESLPAMLEPGCRLTTRIQKEWLDDPATSALGVIDGLGRRHVPPLELMRDLINRSRGLPTARARYRHRADPAAPDVWAWPVRDRATLTTARSSAGIHGASKCQSAPCPCELNDQA</sequence>
<evidence type="ECO:0000313" key="1">
    <source>
        <dbReference type="EMBL" id="MBB6503758.1"/>
    </source>
</evidence>
<dbReference type="AlphaFoldDB" id="A0A7X0J9X2"/>
<dbReference type="Proteomes" id="UP000522313">
    <property type="component" value="Unassembled WGS sequence"/>
</dbReference>
<dbReference type="RefSeq" id="WP_184504170.1">
    <property type="nucleotide sequence ID" value="NZ_JACHBT010000003.1"/>
</dbReference>
<evidence type="ECO:0000313" key="2">
    <source>
        <dbReference type="Proteomes" id="UP000522313"/>
    </source>
</evidence>
<reference evidence="1 2" key="1">
    <citation type="submission" date="2020-08" db="EMBL/GenBank/DDBJ databases">
        <title>The Agave Microbiome: Exploring the role of microbial communities in plant adaptations to desert environments.</title>
        <authorList>
            <person name="Partida-Martinez L.P."/>
        </authorList>
    </citation>
    <scope>NUCLEOTIDE SEQUENCE [LARGE SCALE GENOMIC DNA]</scope>
    <source>
        <strain evidence="1 2">AS3.13</strain>
    </source>
</reference>
<protein>
    <submittedName>
        <fullName evidence="1">Uncharacterized protein</fullName>
    </submittedName>
</protein>
<proteinExistence type="predicted"/>
<dbReference type="EMBL" id="JACHBT010000003">
    <property type="protein sequence ID" value="MBB6503758.1"/>
    <property type="molecule type" value="Genomic_DNA"/>
</dbReference>
<comment type="caution">
    <text evidence="1">The sequence shown here is derived from an EMBL/GenBank/DDBJ whole genome shotgun (WGS) entry which is preliminary data.</text>
</comment>
<gene>
    <name evidence="1" type="ORF">F4693_000713</name>
</gene>
<organism evidence="1 2">
    <name type="scientific">Sphingomonas endophytica</name>
    <dbReference type="NCBI Taxonomy" id="869719"/>
    <lineage>
        <taxon>Bacteria</taxon>
        <taxon>Pseudomonadati</taxon>
        <taxon>Pseudomonadota</taxon>
        <taxon>Alphaproteobacteria</taxon>
        <taxon>Sphingomonadales</taxon>
        <taxon>Sphingomonadaceae</taxon>
        <taxon>Sphingomonas</taxon>
    </lineage>
</organism>
<reference evidence="1 2" key="2">
    <citation type="submission" date="2020-08" db="EMBL/GenBank/DDBJ databases">
        <authorList>
            <person name="Partida-Martinez L."/>
            <person name="Huntemann M."/>
            <person name="Clum A."/>
            <person name="Wang J."/>
            <person name="Palaniappan K."/>
            <person name="Ritter S."/>
            <person name="Chen I.-M."/>
            <person name="Stamatis D."/>
            <person name="Reddy T."/>
            <person name="O'Malley R."/>
            <person name="Daum C."/>
            <person name="Shapiro N."/>
            <person name="Ivanova N."/>
            <person name="Kyrpides N."/>
            <person name="Woyke T."/>
        </authorList>
    </citation>
    <scope>NUCLEOTIDE SEQUENCE [LARGE SCALE GENOMIC DNA]</scope>
    <source>
        <strain evidence="1 2">AS3.13</strain>
    </source>
</reference>
<accession>A0A7X0J9X2</accession>